<keyword evidence="2" id="KW-0805">Transcription regulation</keyword>
<dbReference type="STRING" id="57577.A0A2K3LIN8"/>
<dbReference type="GO" id="GO:0003677">
    <property type="term" value="F:DNA binding"/>
    <property type="evidence" value="ECO:0007669"/>
    <property type="project" value="InterPro"/>
</dbReference>
<dbReference type="Proteomes" id="UP000236291">
    <property type="component" value="Unassembled WGS sequence"/>
</dbReference>
<evidence type="ECO:0000313" key="7">
    <source>
        <dbReference type="EMBL" id="PNX78410.1"/>
    </source>
</evidence>
<dbReference type="Gene3D" id="1.10.10.60">
    <property type="entry name" value="Homeodomain-like"/>
    <property type="match status" value="1"/>
</dbReference>
<protein>
    <submittedName>
        <fullName evidence="7">MYB-like hth transcriptional regulator family protein</fullName>
    </submittedName>
</protein>
<dbReference type="FunFam" id="1.10.10.60:FF:000002">
    <property type="entry name" value="Myb family transcription factor"/>
    <property type="match status" value="1"/>
</dbReference>
<name>A0A2K3LIN8_TRIPR</name>
<evidence type="ECO:0000313" key="8">
    <source>
        <dbReference type="Proteomes" id="UP000236291"/>
    </source>
</evidence>
<evidence type="ECO:0000259" key="6">
    <source>
        <dbReference type="Pfam" id="PF00249"/>
    </source>
</evidence>
<dbReference type="SUPFAM" id="SSF46689">
    <property type="entry name" value="Homeodomain-like"/>
    <property type="match status" value="1"/>
</dbReference>
<dbReference type="InterPro" id="IPR006447">
    <property type="entry name" value="Myb_dom_plants"/>
</dbReference>
<dbReference type="InterPro" id="IPR009057">
    <property type="entry name" value="Homeodomain-like_sf"/>
</dbReference>
<reference evidence="7 8" key="1">
    <citation type="journal article" date="2014" name="Am. J. Bot.">
        <title>Genome assembly and annotation for red clover (Trifolium pratense; Fabaceae).</title>
        <authorList>
            <person name="Istvanek J."/>
            <person name="Jaros M."/>
            <person name="Krenek A."/>
            <person name="Repkova J."/>
        </authorList>
    </citation>
    <scope>NUCLEOTIDE SEQUENCE [LARGE SCALE GENOMIC DNA]</scope>
    <source>
        <strain evidence="8">cv. Tatra</strain>
        <tissue evidence="7">Young leaves</tissue>
    </source>
</reference>
<organism evidence="7 8">
    <name type="scientific">Trifolium pratense</name>
    <name type="common">Red clover</name>
    <dbReference type="NCBI Taxonomy" id="57577"/>
    <lineage>
        <taxon>Eukaryota</taxon>
        <taxon>Viridiplantae</taxon>
        <taxon>Streptophyta</taxon>
        <taxon>Embryophyta</taxon>
        <taxon>Tracheophyta</taxon>
        <taxon>Spermatophyta</taxon>
        <taxon>Magnoliopsida</taxon>
        <taxon>eudicotyledons</taxon>
        <taxon>Gunneridae</taxon>
        <taxon>Pentapetalae</taxon>
        <taxon>rosids</taxon>
        <taxon>fabids</taxon>
        <taxon>Fabales</taxon>
        <taxon>Fabaceae</taxon>
        <taxon>Papilionoideae</taxon>
        <taxon>50 kb inversion clade</taxon>
        <taxon>NPAAA clade</taxon>
        <taxon>Hologalegina</taxon>
        <taxon>IRL clade</taxon>
        <taxon>Trifolieae</taxon>
        <taxon>Trifolium</taxon>
    </lineage>
</organism>
<dbReference type="GO" id="GO:0003700">
    <property type="term" value="F:DNA-binding transcription factor activity"/>
    <property type="evidence" value="ECO:0007669"/>
    <property type="project" value="InterPro"/>
</dbReference>
<evidence type="ECO:0000256" key="1">
    <source>
        <dbReference type="ARBA" id="ARBA00004123"/>
    </source>
</evidence>
<dbReference type="AlphaFoldDB" id="A0A2K3LIN8"/>
<feature type="region of interest" description="Disordered" evidence="5">
    <location>
        <begin position="1"/>
        <end position="21"/>
    </location>
</feature>
<dbReference type="PANTHER" id="PTHR31314">
    <property type="entry name" value="MYB FAMILY TRANSCRIPTION FACTOR PHL7-LIKE"/>
    <property type="match status" value="1"/>
</dbReference>
<evidence type="ECO:0000256" key="5">
    <source>
        <dbReference type="SAM" id="MobiDB-lite"/>
    </source>
</evidence>
<gene>
    <name evidence="7" type="ORF">L195_g034388</name>
</gene>
<proteinExistence type="predicted"/>
<dbReference type="NCBIfam" id="TIGR01557">
    <property type="entry name" value="myb_SHAQKYF"/>
    <property type="match status" value="1"/>
</dbReference>
<dbReference type="EMBL" id="ASHM01034072">
    <property type="protein sequence ID" value="PNX78410.1"/>
    <property type="molecule type" value="Genomic_DNA"/>
</dbReference>
<dbReference type="GO" id="GO:0005634">
    <property type="term" value="C:nucleus"/>
    <property type="evidence" value="ECO:0007669"/>
    <property type="project" value="UniProtKB-SubCell"/>
</dbReference>
<feature type="non-terminal residue" evidence="7">
    <location>
        <position position="1"/>
    </location>
</feature>
<dbReference type="ExpressionAtlas" id="A0A2K3LIN8">
    <property type="expression patterns" value="baseline"/>
</dbReference>
<evidence type="ECO:0000256" key="2">
    <source>
        <dbReference type="ARBA" id="ARBA00023015"/>
    </source>
</evidence>
<dbReference type="PANTHER" id="PTHR31314:SF7">
    <property type="entry name" value="MYB FAMILY TRANSCRIPTION FACTOR PHL5"/>
    <property type="match status" value="1"/>
</dbReference>
<evidence type="ECO:0000256" key="3">
    <source>
        <dbReference type="ARBA" id="ARBA00023163"/>
    </source>
</evidence>
<evidence type="ECO:0000256" key="4">
    <source>
        <dbReference type="ARBA" id="ARBA00023242"/>
    </source>
</evidence>
<accession>A0A2K3LIN8</accession>
<dbReference type="InterPro" id="IPR046955">
    <property type="entry name" value="PHR1-like"/>
</dbReference>
<sequence length="149" mass="16586">RTRSLNQSNHRSSVGDDGETEEDHDLCHIYVVARGPYHLSVEQLNFASHHEKLCPTISAGSSSTSLGNTTSNGNVVSSKTRIRWTKDLHEKFVECVNRLGGAEKATPKAILKMMDSDVLTIFHVKSHLQKYRTAKFMPESVQGYLATDV</sequence>
<dbReference type="Pfam" id="PF00249">
    <property type="entry name" value="Myb_DNA-binding"/>
    <property type="match status" value="1"/>
</dbReference>
<feature type="domain" description="Myb-like" evidence="6">
    <location>
        <begin position="83"/>
        <end position="132"/>
    </location>
</feature>
<feature type="compositionally biased region" description="Polar residues" evidence="5">
    <location>
        <begin position="1"/>
        <end position="12"/>
    </location>
</feature>
<keyword evidence="3" id="KW-0804">Transcription</keyword>
<comment type="caution">
    <text evidence="7">The sequence shown here is derived from an EMBL/GenBank/DDBJ whole genome shotgun (WGS) entry which is preliminary data.</text>
</comment>
<dbReference type="InterPro" id="IPR001005">
    <property type="entry name" value="SANT/Myb"/>
</dbReference>
<comment type="subcellular location">
    <subcellularLocation>
        <location evidence="1">Nucleus</location>
    </subcellularLocation>
</comment>
<keyword evidence="4" id="KW-0539">Nucleus</keyword>
<reference evidence="7 8" key="2">
    <citation type="journal article" date="2017" name="Front. Plant Sci.">
        <title>Gene Classification and Mining of Molecular Markers Useful in Red Clover (Trifolium pratense) Breeding.</title>
        <authorList>
            <person name="Istvanek J."/>
            <person name="Dluhosova J."/>
            <person name="Dluhos P."/>
            <person name="Patkova L."/>
            <person name="Nedelnik J."/>
            <person name="Repkova J."/>
        </authorList>
    </citation>
    <scope>NUCLEOTIDE SEQUENCE [LARGE SCALE GENOMIC DNA]</scope>
    <source>
        <strain evidence="8">cv. Tatra</strain>
        <tissue evidence="7">Young leaves</tissue>
    </source>
</reference>